<dbReference type="OrthoDB" id="9134325at2"/>
<gene>
    <name evidence="1" type="ORF">AWB76_05829</name>
</gene>
<name>A0A158CQ16_9BURK</name>
<evidence type="ECO:0000313" key="1">
    <source>
        <dbReference type="EMBL" id="SAK84330.1"/>
    </source>
</evidence>
<proteinExistence type="predicted"/>
<keyword evidence="2" id="KW-1185">Reference proteome</keyword>
<dbReference type="AlphaFoldDB" id="A0A158CQ16"/>
<evidence type="ECO:0000313" key="2">
    <source>
        <dbReference type="Proteomes" id="UP000054624"/>
    </source>
</evidence>
<sequence>MHDDNDRITLLAVPPLQGLKWSGKLYVGTEEIGDLFGPSLSDLEEAAHELGFPPDRIQFATS</sequence>
<protein>
    <submittedName>
        <fullName evidence="1">Uncharacterized protein</fullName>
    </submittedName>
</protein>
<dbReference type="EMBL" id="FCOI02000026">
    <property type="protein sequence ID" value="SAK84330.1"/>
    <property type="molecule type" value="Genomic_DNA"/>
</dbReference>
<organism evidence="1 2">
    <name type="scientific">Caballeronia temeraria</name>
    <dbReference type="NCBI Taxonomy" id="1777137"/>
    <lineage>
        <taxon>Bacteria</taxon>
        <taxon>Pseudomonadati</taxon>
        <taxon>Pseudomonadota</taxon>
        <taxon>Betaproteobacteria</taxon>
        <taxon>Burkholderiales</taxon>
        <taxon>Burkholderiaceae</taxon>
        <taxon>Caballeronia</taxon>
    </lineage>
</organism>
<reference evidence="2" key="1">
    <citation type="submission" date="2016-01" db="EMBL/GenBank/DDBJ databases">
        <authorList>
            <person name="Peeters Charlotte."/>
        </authorList>
    </citation>
    <scope>NUCLEOTIDE SEQUENCE [LARGE SCALE GENOMIC DNA]</scope>
</reference>
<dbReference type="RefSeq" id="WP_061163501.1">
    <property type="nucleotide sequence ID" value="NZ_FCOI02000026.1"/>
</dbReference>
<accession>A0A158CQ16</accession>
<dbReference type="Proteomes" id="UP000054624">
    <property type="component" value="Unassembled WGS sequence"/>
</dbReference>